<sequence>MSPADAYNLCCQYHGKRVKITDSSGQVHVGEITRVDRRQVWILPDRRYRGYGLGFWGFGGSGFGYGIALGAILGIALAPIIFF</sequence>
<dbReference type="EMBL" id="LGCI01000011">
    <property type="protein sequence ID" value="KOY80328.1"/>
    <property type="molecule type" value="Genomic_DNA"/>
</dbReference>
<organism evidence="2 3">
    <name type="scientific">Lysinibacillus macroides</name>
    <dbReference type="NCBI Taxonomy" id="33935"/>
    <lineage>
        <taxon>Bacteria</taxon>
        <taxon>Bacillati</taxon>
        <taxon>Bacillota</taxon>
        <taxon>Bacilli</taxon>
        <taxon>Bacillales</taxon>
        <taxon>Bacillaceae</taxon>
        <taxon>Lysinibacillus</taxon>
    </lineage>
</organism>
<keyword evidence="1" id="KW-0812">Transmembrane</keyword>
<evidence type="ECO:0000256" key="1">
    <source>
        <dbReference type="SAM" id="Phobius"/>
    </source>
</evidence>
<protein>
    <submittedName>
        <fullName evidence="2">Uncharacterized protein</fullName>
    </submittedName>
</protein>
<keyword evidence="3" id="KW-1185">Reference proteome</keyword>
<dbReference type="RefSeq" id="WP_053996829.1">
    <property type="nucleotide sequence ID" value="NZ_CP065643.1"/>
</dbReference>
<accession>A0A0M9DFC0</accession>
<keyword evidence="1" id="KW-0472">Membrane</keyword>
<dbReference type="PATRIC" id="fig|33935.3.peg.4447"/>
<proteinExistence type="predicted"/>
<name>A0A0M9DFC0_9BACI</name>
<keyword evidence="1" id="KW-1133">Transmembrane helix</keyword>
<reference evidence="2 3" key="1">
    <citation type="submission" date="2015-07" db="EMBL/GenBank/DDBJ databases">
        <title>Genome sequencing project for genomic taxonomy and phylogenomics of Bacillus-like bacteria.</title>
        <authorList>
            <person name="Liu B."/>
            <person name="Wang J."/>
            <person name="Zhu Y."/>
            <person name="Liu G."/>
            <person name="Chen Q."/>
            <person name="Chen Z."/>
            <person name="Che J."/>
            <person name="Ge C."/>
            <person name="Shi H."/>
            <person name="Pan Z."/>
            <person name="Liu X."/>
        </authorList>
    </citation>
    <scope>NUCLEOTIDE SEQUENCE [LARGE SCALE GENOMIC DNA]</scope>
    <source>
        <strain evidence="2 3">DSM 54</strain>
    </source>
</reference>
<dbReference type="STRING" id="33935.ADM90_21020"/>
<evidence type="ECO:0000313" key="3">
    <source>
        <dbReference type="Proteomes" id="UP000037977"/>
    </source>
</evidence>
<dbReference type="OrthoDB" id="2991597at2"/>
<evidence type="ECO:0000313" key="2">
    <source>
        <dbReference type="EMBL" id="KOY80328.1"/>
    </source>
</evidence>
<comment type="caution">
    <text evidence="2">The sequence shown here is derived from an EMBL/GenBank/DDBJ whole genome shotgun (WGS) entry which is preliminary data.</text>
</comment>
<dbReference type="Proteomes" id="UP000037977">
    <property type="component" value="Unassembled WGS sequence"/>
</dbReference>
<gene>
    <name evidence="2" type="ORF">ADM90_21020</name>
</gene>
<dbReference type="AlphaFoldDB" id="A0A0M9DFC0"/>
<feature type="transmembrane region" description="Helical" evidence="1">
    <location>
        <begin position="63"/>
        <end position="82"/>
    </location>
</feature>